<evidence type="ECO:0000313" key="1">
    <source>
        <dbReference type="EMBL" id="ANU12937.1"/>
    </source>
</evidence>
<dbReference type="KEGG" id="phc:BBI08_03335"/>
<keyword evidence="2" id="KW-1185">Reference proteome</keyword>
<sequence length="82" mass="9653">MVFILFGSLLPVMIGIQQSLQVKKERVSAFETLHEAAREISATGKLQGQRQVNNIFYSWKMEEQLCVEYVDYKEQRRRICIE</sequence>
<name>A0A1C7DND0_9BACL</name>
<dbReference type="RefSeq" id="WP_065527928.1">
    <property type="nucleotide sequence ID" value="NZ_CP016537.2"/>
</dbReference>
<dbReference type="STRING" id="1215089.BBI08_03335"/>
<protein>
    <recommendedName>
        <fullName evidence="3">Competence protein ComG</fullName>
    </recommendedName>
</protein>
<dbReference type="OrthoDB" id="2428369at2"/>
<dbReference type="AlphaFoldDB" id="A0A1C7DND0"/>
<reference evidence="1" key="1">
    <citation type="submission" date="2016-10" db="EMBL/GenBank/DDBJ databases">
        <authorList>
            <person name="de Groot N.N."/>
        </authorList>
    </citation>
    <scope>NUCLEOTIDE SEQUENCE</scope>
    <source>
        <strain evidence="1">DSM 24743</strain>
    </source>
</reference>
<dbReference type="Proteomes" id="UP000092687">
    <property type="component" value="Chromosome"/>
</dbReference>
<evidence type="ECO:0000313" key="2">
    <source>
        <dbReference type="Proteomes" id="UP000092687"/>
    </source>
</evidence>
<accession>A0A1C7DND0</accession>
<evidence type="ECO:0008006" key="3">
    <source>
        <dbReference type="Google" id="ProtNLM"/>
    </source>
</evidence>
<proteinExistence type="predicted"/>
<gene>
    <name evidence="1" type="ORF">BBI08_03335</name>
</gene>
<organism evidence="1 2">
    <name type="scientific">Planococcus halocryophilus</name>
    <dbReference type="NCBI Taxonomy" id="1215089"/>
    <lineage>
        <taxon>Bacteria</taxon>
        <taxon>Bacillati</taxon>
        <taxon>Bacillota</taxon>
        <taxon>Bacilli</taxon>
        <taxon>Bacillales</taxon>
        <taxon>Caryophanaceae</taxon>
        <taxon>Planococcus</taxon>
    </lineage>
</organism>
<dbReference type="EMBL" id="CP016537">
    <property type="protein sequence ID" value="ANU12937.1"/>
    <property type="molecule type" value="Genomic_DNA"/>
</dbReference>